<organism evidence="1 2">
    <name type="scientific">Fictibacillus terranigra</name>
    <dbReference type="NCBI Taxonomy" id="3058424"/>
    <lineage>
        <taxon>Bacteria</taxon>
        <taxon>Bacillati</taxon>
        <taxon>Bacillota</taxon>
        <taxon>Bacilli</taxon>
        <taxon>Bacillales</taxon>
        <taxon>Fictibacillaceae</taxon>
        <taxon>Fictibacillus</taxon>
    </lineage>
</organism>
<evidence type="ECO:0000313" key="2">
    <source>
        <dbReference type="Proteomes" id="UP001168694"/>
    </source>
</evidence>
<evidence type="ECO:0000313" key="1">
    <source>
        <dbReference type="EMBL" id="MDN4074870.1"/>
    </source>
</evidence>
<name>A0ABT8EAF4_9BACL</name>
<keyword evidence="2" id="KW-1185">Reference proteome</keyword>
<reference evidence="1" key="1">
    <citation type="submission" date="2023-06" db="EMBL/GenBank/DDBJ databases">
        <title>Draft Genome Sequences of Representative Paenibacillus Polymyxa, Bacillus cereus, Fictibacillus sp., and Brevibacillus agri Strains Isolated from Amazonian Dark Earth.</title>
        <authorList>
            <person name="Pellegrinetti T.A."/>
            <person name="Cunha I.C.M."/>
            <person name="Chaves M.G."/>
            <person name="Freitas A.S."/>
            <person name="Silva A.V.R."/>
            <person name="Tsai S.M."/>
            <person name="Mendes L.W."/>
        </authorList>
    </citation>
    <scope>NUCLEOTIDE SEQUENCE</scope>
    <source>
        <strain evidence="1">CENA-BCM004</strain>
    </source>
</reference>
<protein>
    <submittedName>
        <fullName evidence="1">Uncharacterized protein</fullName>
    </submittedName>
</protein>
<dbReference type="Proteomes" id="UP001168694">
    <property type="component" value="Unassembled WGS sequence"/>
</dbReference>
<accession>A0ABT8EAF4</accession>
<dbReference type="EMBL" id="JAUHLN010000004">
    <property type="protein sequence ID" value="MDN4074870.1"/>
    <property type="molecule type" value="Genomic_DNA"/>
</dbReference>
<sequence length="69" mass="7344">MIRKAGLEDASALSSLPLLLGYTDDTTESITRLEKIIIQENAAFFVKEVNGAIAGSAPVRRNIAAEGIL</sequence>
<proteinExistence type="predicted"/>
<comment type="caution">
    <text evidence="1">The sequence shown here is derived from an EMBL/GenBank/DDBJ whole genome shotgun (WGS) entry which is preliminary data.</text>
</comment>
<gene>
    <name evidence="1" type="ORF">QYF49_17990</name>
</gene>
<dbReference type="RefSeq" id="WP_290400998.1">
    <property type="nucleotide sequence ID" value="NZ_JAUHLN010000004.1"/>
</dbReference>